<dbReference type="PANTHER" id="PTHR46663:SF3">
    <property type="entry name" value="SLL0267 PROTEIN"/>
    <property type="match status" value="1"/>
</dbReference>
<dbReference type="STRING" id="493475.GARC_3012"/>
<dbReference type="NCBIfam" id="TIGR00254">
    <property type="entry name" value="GGDEF"/>
    <property type="match status" value="1"/>
</dbReference>
<dbReference type="InterPro" id="IPR001610">
    <property type="entry name" value="PAC"/>
</dbReference>
<feature type="domain" description="PAC" evidence="2">
    <location>
        <begin position="78"/>
        <end position="130"/>
    </location>
</feature>
<feature type="domain" description="GGDEF" evidence="3">
    <location>
        <begin position="162"/>
        <end position="289"/>
    </location>
</feature>
<name>K6Z954_9ALTE</name>
<dbReference type="AlphaFoldDB" id="K6Z954"/>
<evidence type="ECO:0000259" key="3">
    <source>
        <dbReference type="PROSITE" id="PS50887"/>
    </source>
</evidence>
<dbReference type="eggNOG" id="COG2199">
    <property type="taxonomic scope" value="Bacteria"/>
</dbReference>
<dbReference type="OrthoDB" id="766410at2"/>
<dbReference type="RefSeq" id="WP_007621429.1">
    <property type="nucleotide sequence ID" value="NZ_BAEO01000043.1"/>
</dbReference>
<dbReference type="SUPFAM" id="SSF55073">
    <property type="entry name" value="Nucleotide cyclase"/>
    <property type="match status" value="1"/>
</dbReference>
<dbReference type="InterPro" id="IPR013655">
    <property type="entry name" value="PAS_fold_3"/>
</dbReference>
<organism evidence="4 5">
    <name type="scientific">Paraglaciecola arctica BSs20135</name>
    <dbReference type="NCBI Taxonomy" id="493475"/>
    <lineage>
        <taxon>Bacteria</taxon>
        <taxon>Pseudomonadati</taxon>
        <taxon>Pseudomonadota</taxon>
        <taxon>Gammaproteobacteria</taxon>
        <taxon>Alteromonadales</taxon>
        <taxon>Alteromonadaceae</taxon>
        <taxon>Paraglaciecola</taxon>
    </lineage>
</organism>
<proteinExistence type="predicted"/>
<dbReference type="PANTHER" id="PTHR46663">
    <property type="entry name" value="DIGUANYLATE CYCLASE DGCT-RELATED"/>
    <property type="match status" value="1"/>
</dbReference>
<feature type="domain" description="PAS" evidence="1">
    <location>
        <begin position="12"/>
        <end position="75"/>
    </location>
</feature>
<dbReference type="InterPro" id="IPR000014">
    <property type="entry name" value="PAS"/>
</dbReference>
<protein>
    <submittedName>
        <fullName evidence="4">GGDEF domain-containing protein</fullName>
    </submittedName>
</protein>
<dbReference type="InterPro" id="IPR000700">
    <property type="entry name" value="PAS-assoc_C"/>
</dbReference>
<evidence type="ECO:0000259" key="2">
    <source>
        <dbReference type="PROSITE" id="PS50113"/>
    </source>
</evidence>
<dbReference type="PROSITE" id="PS50112">
    <property type="entry name" value="PAS"/>
    <property type="match status" value="1"/>
</dbReference>
<dbReference type="Gene3D" id="3.30.450.20">
    <property type="entry name" value="PAS domain"/>
    <property type="match status" value="1"/>
</dbReference>
<reference evidence="4 5" key="1">
    <citation type="journal article" date="2017" name="Antonie Van Leeuwenhoek">
        <title>Rhizobium rhizosphaerae sp. nov., a novel species isolated from rice rhizosphere.</title>
        <authorList>
            <person name="Zhao J.J."/>
            <person name="Zhang J."/>
            <person name="Zhang R.J."/>
            <person name="Zhang C.W."/>
            <person name="Yin H.Q."/>
            <person name="Zhang X.X."/>
        </authorList>
    </citation>
    <scope>NUCLEOTIDE SEQUENCE [LARGE SCALE GENOMIC DNA]</scope>
    <source>
        <strain evidence="4 5">BSs20135</strain>
    </source>
</reference>
<dbReference type="SMART" id="SM00086">
    <property type="entry name" value="PAC"/>
    <property type="match status" value="1"/>
</dbReference>
<dbReference type="SUPFAM" id="SSF55785">
    <property type="entry name" value="PYP-like sensor domain (PAS domain)"/>
    <property type="match status" value="1"/>
</dbReference>
<dbReference type="CDD" id="cd01949">
    <property type="entry name" value="GGDEF"/>
    <property type="match status" value="1"/>
</dbReference>
<evidence type="ECO:0000313" key="5">
    <source>
        <dbReference type="Proteomes" id="UP000006327"/>
    </source>
</evidence>
<sequence>MITDILKLRSIAFDYLFDALVVTDLQGTITDWNKGSENLYGYSKDEAIGQPVNMLHVPEDTDQIVSEVISAVEKSGKWTGEIRMLHKNGEIGWIESMCVPIYDLDKQMVGALGINRNITARIKETERLEHLAHYDYLTKIPNRYLLLDRLQHLIDQSERNNSNFALLYIDLNKFKIFNDTKGHAFGDQVLLETALRLKQSIRLSDTVARIGGDEFVVLLESISNQNDISSMVKTISKALNQTYTINDEKIAVNCSIGVAIFPEEGSTPDTLLASADKAMYKDKYKLSDT</sequence>
<accession>K6Z954</accession>
<dbReference type="InterPro" id="IPR052163">
    <property type="entry name" value="DGC-Regulatory_Protein"/>
</dbReference>
<evidence type="ECO:0000313" key="4">
    <source>
        <dbReference type="EMBL" id="GAC19975.1"/>
    </source>
</evidence>
<dbReference type="CDD" id="cd00130">
    <property type="entry name" value="PAS"/>
    <property type="match status" value="1"/>
</dbReference>
<gene>
    <name evidence="4" type="ORF">GARC_3012</name>
</gene>
<dbReference type="Pfam" id="PF08447">
    <property type="entry name" value="PAS_3"/>
    <property type="match status" value="1"/>
</dbReference>
<dbReference type="PROSITE" id="PS50113">
    <property type="entry name" value="PAC"/>
    <property type="match status" value="1"/>
</dbReference>
<dbReference type="SMART" id="SM00267">
    <property type="entry name" value="GGDEF"/>
    <property type="match status" value="1"/>
</dbReference>
<dbReference type="InterPro" id="IPR000160">
    <property type="entry name" value="GGDEF_dom"/>
</dbReference>
<dbReference type="InterPro" id="IPR035965">
    <property type="entry name" value="PAS-like_dom_sf"/>
</dbReference>
<comment type="caution">
    <text evidence="4">The sequence shown here is derived from an EMBL/GenBank/DDBJ whole genome shotgun (WGS) entry which is preliminary data.</text>
</comment>
<dbReference type="InterPro" id="IPR029787">
    <property type="entry name" value="Nucleotide_cyclase"/>
</dbReference>
<dbReference type="InterPro" id="IPR043128">
    <property type="entry name" value="Rev_trsase/Diguanyl_cyclase"/>
</dbReference>
<evidence type="ECO:0000259" key="1">
    <source>
        <dbReference type="PROSITE" id="PS50112"/>
    </source>
</evidence>
<dbReference type="Gene3D" id="3.30.70.270">
    <property type="match status" value="1"/>
</dbReference>
<dbReference type="eggNOG" id="COG2202">
    <property type="taxonomic scope" value="Bacteria"/>
</dbReference>
<dbReference type="Pfam" id="PF00990">
    <property type="entry name" value="GGDEF"/>
    <property type="match status" value="1"/>
</dbReference>
<keyword evidence="5" id="KW-1185">Reference proteome</keyword>
<dbReference type="SMART" id="SM00091">
    <property type="entry name" value="PAS"/>
    <property type="match status" value="1"/>
</dbReference>
<dbReference type="NCBIfam" id="TIGR00229">
    <property type="entry name" value="sensory_box"/>
    <property type="match status" value="1"/>
</dbReference>
<dbReference type="PROSITE" id="PS50887">
    <property type="entry name" value="GGDEF"/>
    <property type="match status" value="1"/>
</dbReference>
<dbReference type="EMBL" id="BAEO01000043">
    <property type="protein sequence ID" value="GAC19975.1"/>
    <property type="molecule type" value="Genomic_DNA"/>
</dbReference>
<dbReference type="Proteomes" id="UP000006327">
    <property type="component" value="Unassembled WGS sequence"/>
</dbReference>